<name>A0A9Q1CUI3_CONCO</name>
<dbReference type="Proteomes" id="UP001152803">
    <property type="component" value="Unassembled WGS sequence"/>
</dbReference>
<dbReference type="EMBL" id="JAFJMO010000861">
    <property type="protein sequence ID" value="KAJ8245746.1"/>
    <property type="molecule type" value="Genomic_DNA"/>
</dbReference>
<feature type="compositionally biased region" description="Basic residues" evidence="1">
    <location>
        <begin position="18"/>
        <end position="34"/>
    </location>
</feature>
<dbReference type="OrthoDB" id="8960516at2759"/>
<organism evidence="2 3">
    <name type="scientific">Conger conger</name>
    <name type="common">Conger eel</name>
    <name type="synonym">Muraena conger</name>
    <dbReference type="NCBI Taxonomy" id="82655"/>
    <lineage>
        <taxon>Eukaryota</taxon>
        <taxon>Metazoa</taxon>
        <taxon>Chordata</taxon>
        <taxon>Craniata</taxon>
        <taxon>Vertebrata</taxon>
        <taxon>Euteleostomi</taxon>
        <taxon>Actinopterygii</taxon>
        <taxon>Neopterygii</taxon>
        <taxon>Teleostei</taxon>
        <taxon>Anguilliformes</taxon>
        <taxon>Congridae</taxon>
        <taxon>Conger</taxon>
    </lineage>
</organism>
<reference evidence="2" key="1">
    <citation type="journal article" date="2023" name="Science">
        <title>Genome structures resolve the early diversification of teleost fishes.</title>
        <authorList>
            <person name="Parey E."/>
            <person name="Louis A."/>
            <person name="Montfort J."/>
            <person name="Bouchez O."/>
            <person name="Roques C."/>
            <person name="Iampietro C."/>
            <person name="Lluch J."/>
            <person name="Castinel A."/>
            <person name="Donnadieu C."/>
            <person name="Desvignes T."/>
            <person name="Floi Bucao C."/>
            <person name="Jouanno E."/>
            <person name="Wen M."/>
            <person name="Mejri S."/>
            <person name="Dirks R."/>
            <person name="Jansen H."/>
            <person name="Henkel C."/>
            <person name="Chen W.J."/>
            <person name="Zahm M."/>
            <person name="Cabau C."/>
            <person name="Klopp C."/>
            <person name="Thompson A.W."/>
            <person name="Robinson-Rechavi M."/>
            <person name="Braasch I."/>
            <person name="Lecointre G."/>
            <person name="Bobe J."/>
            <person name="Postlethwait J.H."/>
            <person name="Berthelot C."/>
            <person name="Roest Crollius H."/>
            <person name="Guiguen Y."/>
        </authorList>
    </citation>
    <scope>NUCLEOTIDE SEQUENCE</scope>
    <source>
        <strain evidence="2">Concon-B</strain>
    </source>
</reference>
<dbReference type="AlphaFoldDB" id="A0A9Q1CUI3"/>
<sequence>MTHVFKACDIFEGTAGQSHRRSQRKRGGPVRRPRPKDSLLHQEQFRVARLGQSEELYLHCQLDGHPCQALVDTVSTITRPGVLPNTTGTLPPS</sequence>
<comment type="caution">
    <text evidence="2">The sequence shown here is derived from an EMBL/GenBank/DDBJ whole genome shotgun (WGS) entry which is preliminary data.</text>
</comment>
<evidence type="ECO:0000313" key="3">
    <source>
        <dbReference type="Proteomes" id="UP001152803"/>
    </source>
</evidence>
<evidence type="ECO:0000313" key="2">
    <source>
        <dbReference type="EMBL" id="KAJ8245746.1"/>
    </source>
</evidence>
<feature type="region of interest" description="Disordered" evidence="1">
    <location>
        <begin position="15"/>
        <end position="39"/>
    </location>
</feature>
<gene>
    <name evidence="2" type="ORF">COCON_G00235220</name>
</gene>
<proteinExistence type="predicted"/>
<protein>
    <submittedName>
        <fullName evidence="2">Uncharacterized protein</fullName>
    </submittedName>
</protein>
<keyword evidence="3" id="KW-1185">Reference proteome</keyword>
<evidence type="ECO:0000256" key="1">
    <source>
        <dbReference type="SAM" id="MobiDB-lite"/>
    </source>
</evidence>
<accession>A0A9Q1CUI3</accession>